<dbReference type="EMBL" id="LABX01000274">
    <property type="protein sequence ID" value="KMO27983.1"/>
    <property type="molecule type" value="Genomic_DNA"/>
</dbReference>
<comment type="caution">
    <text evidence="2">The sequence shown here is derived from an EMBL/GenBank/DDBJ whole genome shotgun (WGS) entry which is preliminary data.</text>
</comment>
<sequence length="68" mass="7378">MTFTILPFAPKGAVSVRQPVAPIGPAPKAVLRATWFLDPETGRPVCRWSTDEETDTPTRCPLALQEAA</sequence>
<feature type="region of interest" description="Disordered" evidence="1">
    <location>
        <begin position="46"/>
        <end position="68"/>
    </location>
</feature>
<dbReference type="PATRIC" id="fig|270351.6.peg.4105"/>
<accession>A0A0J6S393</accession>
<reference evidence="2 3" key="1">
    <citation type="submission" date="2015-03" db="EMBL/GenBank/DDBJ databases">
        <title>Genome sequencing of Methylobacterium aquaticum DSM16371 type strain.</title>
        <authorList>
            <person name="Chaudhry V."/>
            <person name="Patil P.B."/>
        </authorList>
    </citation>
    <scope>NUCLEOTIDE SEQUENCE [LARGE SCALE GENOMIC DNA]</scope>
    <source>
        <strain evidence="2 3">DSM 16371</strain>
    </source>
</reference>
<protein>
    <submittedName>
        <fullName evidence="2">Uncharacterized protein</fullName>
    </submittedName>
</protein>
<dbReference type="AlphaFoldDB" id="A0A0J6S393"/>
<dbReference type="Proteomes" id="UP000035929">
    <property type="component" value="Unassembled WGS sequence"/>
</dbReference>
<dbReference type="OrthoDB" id="8002582at2"/>
<gene>
    <name evidence="2" type="ORF">VP06_28965</name>
</gene>
<name>A0A0J6S393_9HYPH</name>
<dbReference type="RefSeq" id="WP_048467250.1">
    <property type="nucleotide sequence ID" value="NZ_LABX01000274.1"/>
</dbReference>
<evidence type="ECO:0000256" key="1">
    <source>
        <dbReference type="SAM" id="MobiDB-lite"/>
    </source>
</evidence>
<evidence type="ECO:0000313" key="3">
    <source>
        <dbReference type="Proteomes" id="UP000035929"/>
    </source>
</evidence>
<organism evidence="2 3">
    <name type="scientific">Methylobacterium aquaticum</name>
    <dbReference type="NCBI Taxonomy" id="270351"/>
    <lineage>
        <taxon>Bacteria</taxon>
        <taxon>Pseudomonadati</taxon>
        <taxon>Pseudomonadota</taxon>
        <taxon>Alphaproteobacteria</taxon>
        <taxon>Hyphomicrobiales</taxon>
        <taxon>Methylobacteriaceae</taxon>
        <taxon>Methylobacterium</taxon>
    </lineage>
</organism>
<proteinExistence type="predicted"/>
<evidence type="ECO:0000313" key="2">
    <source>
        <dbReference type="EMBL" id="KMO27983.1"/>
    </source>
</evidence>